<dbReference type="InterPro" id="IPR017871">
    <property type="entry name" value="ABC_transporter-like_CS"/>
</dbReference>
<dbReference type="GO" id="GO:0005524">
    <property type="term" value="F:ATP binding"/>
    <property type="evidence" value="ECO:0007669"/>
    <property type="project" value="UniProtKB-KW"/>
</dbReference>
<evidence type="ECO:0000256" key="6">
    <source>
        <dbReference type="ARBA" id="ARBA00022840"/>
    </source>
</evidence>
<comment type="subcellular location">
    <subcellularLocation>
        <location evidence="1">Cell membrane</location>
        <topology evidence="1">Peripheral membrane protein</topology>
    </subcellularLocation>
</comment>
<dbReference type="GO" id="GO:0016887">
    <property type="term" value="F:ATP hydrolysis activity"/>
    <property type="evidence" value="ECO:0007669"/>
    <property type="project" value="InterPro"/>
</dbReference>
<dbReference type="InterPro" id="IPR050388">
    <property type="entry name" value="ABC_Ni/Peptide_Import"/>
</dbReference>
<evidence type="ECO:0000256" key="2">
    <source>
        <dbReference type="ARBA" id="ARBA00005417"/>
    </source>
</evidence>
<evidence type="ECO:0000256" key="7">
    <source>
        <dbReference type="ARBA" id="ARBA00023136"/>
    </source>
</evidence>
<dbReference type="AlphaFoldDB" id="A0A942T7N0"/>
<reference evidence="9" key="1">
    <citation type="submission" date="2021-05" db="EMBL/GenBank/DDBJ databases">
        <title>Novel Bacillus species.</title>
        <authorList>
            <person name="Liu G."/>
        </authorList>
    </citation>
    <scope>NUCLEOTIDE SEQUENCE</scope>
    <source>
        <strain evidence="9 11">FJAT-50051</strain>
    </source>
</reference>
<dbReference type="Gene3D" id="3.40.50.300">
    <property type="entry name" value="P-loop containing nucleotide triphosphate hydrolases"/>
    <property type="match status" value="1"/>
</dbReference>
<dbReference type="EMBL" id="JAGYPE010000007">
    <property type="protein sequence ID" value="MBS4186920.1"/>
    <property type="molecule type" value="Genomic_DNA"/>
</dbReference>
<dbReference type="Pfam" id="PF08352">
    <property type="entry name" value="oligo_HPY"/>
    <property type="match status" value="1"/>
</dbReference>
<dbReference type="PANTHER" id="PTHR43297">
    <property type="entry name" value="OLIGOPEPTIDE TRANSPORT ATP-BINDING PROTEIN APPD"/>
    <property type="match status" value="1"/>
</dbReference>
<evidence type="ECO:0000259" key="8">
    <source>
        <dbReference type="PROSITE" id="PS50893"/>
    </source>
</evidence>
<evidence type="ECO:0000313" key="9">
    <source>
        <dbReference type="EMBL" id="MBS4186920.1"/>
    </source>
</evidence>
<dbReference type="GO" id="GO:0005886">
    <property type="term" value="C:plasma membrane"/>
    <property type="evidence" value="ECO:0007669"/>
    <property type="project" value="UniProtKB-SubCell"/>
</dbReference>
<keyword evidence="7" id="KW-0472">Membrane</keyword>
<dbReference type="SMART" id="SM00382">
    <property type="entry name" value="AAA"/>
    <property type="match status" value="1"/>
</dbReference>
<dbReference type="InterPro" id="IPR003439">
    <property type="entry name" value="ABC_transporter-like_ATP-bd"/>
</dbReference>
<accession>A0A942T7N0</accession>
<dbReference type="Pfam" id="PF00005">
    <property type="entry name" value="ABC_tran"/>
    <property type="match status" value="1"/>
</dbReference>
<evidence type="ECO:0000256" key="5">
    <source>
        <dbReference type="ARBA" id="ARBA00022741"/>
    </source>
</evidence>
<dbReference type="SUPFAM" id="SSF52540">
    <property type="entry name" value="P-loop containing nucleoside triphosphate hydrolases"/>
    <property type="match status" value="1"/>
</dbReference>
<dbReference type="NCBIfam" id="TIGR01727">
    <property type="entry name" value="oligo_HPY"/>
    <property type="match status" value="1"/>
</dbReference>
<dbReference type="FunFam" id="3.40.50.300:FF:000016">
    <property type="entry name" value="Oligopeptide ABC transporter ATP-binding component"/>
    <property type="match status" value="1"/>
</dbReference>
<dbReference type="CDD" id="cd03257">
    <property type="entry name" value="ABC_NikE_OppD_transporters"/>
    <property type="match status" value="1"/>
</dbReference>
<evidence type="ECO:0000256" key="3">
    <source>
        <dbReference type="ARBA" id="ARBA00022448"/>
    </source>
</evidence>
<proteinExistence type="inferred from homology"/>
<dbReference type="InterPro" id="IPR013563">
    <property type="entry name" value="Oligopep_ABC_C"/>
</dbReference>
<sequence>MDQNSILRINDLKVSFQSGKKLLPAVDGISFELKEGEILGIVGESGSGKSVTSLATMGLIPSPPGKIEKGEIIFNGTDLTNLTEKEWRKIRGNQISMIFQEPMTSLNPLFTIGNQLMEAIRLHTDLSKAEARVRSIELLKLVGIPRAEGILKEHPHQLSGGMRQRVMIAMAMACNPRVLIADEPTTALDVTIQAQILALMKNLNEKTKTSIILITHDLGVVAEICERVVVMYAGQIVEQGDVRRILKDPQHPYTKGLLKSVPDLRGKKERLYSIPGTVPVPGTVTNGCRFAARCAEAFDQCHTDSPQLFKSEKDGHEVRCFLHTLKEESDNHVGVTS</sequence>
<evidence type="ECO:0000256" key="4">
    <source>
        <dbReference type="ARBA" id="ARBA00022475"/>
    </source>
</evidence>
<name>A0A942T7N0_9BACI</name>
<dbReference type="PROSITE" id="PS00211">
    <property type="entry name" value="ABC_TRANSPORTER_1"/>
    <property type="match status" value="1"/>
</dbReference>
<keyword evidence="5" id="KW-0547">Nucleotide-binding</keyword>
<keyword evidence="6 9" id="KW-0067">ATP-binding</keyword>
<dbReference type="Proteomes" id="UP000677265">
    <property type="component" value="Unassembled WGS sequence"/>
</dbReference>
<keyword evidence="11" id="KW-1185">Reference proteome</keyword>
<comment type="caution">
    <text evidence="9">The sequence shown here is derived from an EMBL/GenBank/DDBJ whole genome shotgun (WGS) entry which is preliminary data.</text>
</comment>
<dbReference type="EMBL" id="JAGYPE020000029">
    <property type="protein sequence ID" value="MCH6267057.1"/>
    <property type="molecule type" value="Genomic_DNA"/>
</dbReference>
<dbReference type="InterPro" id="IPR003593">
    <property type="entry name" value="AAA+_ATPase"/>
</dbReference>
<evidence type="ECO:0000313" key="10">
    <source>
        <dbReference type="EMBL" id="MCH6267057.1"/>
    </source>
</evidence>
<protein>
    <submittedName>
        <fullName evidence="9">ABC transporter ATP-binding protein</fullName>
    </submittedName>
</protein>
<keyword evidence="4" id="KW-1003">Cell membrane</keyword>
<gene>
    <name evidence="10" type="ORF">KHB02_016155</name>
    <name evidence="9" type="ORF">KHB02_36725</name>
</gene>
<dbReference type="RefSeq" id="WP_213146674.1">
    <property type="nucleotide sequence ID" value="NZ_JAGYPE020000029.1"/>
</dbReference>
<evidence type="ECO:0000256" key="1">
    <source>
        <dbReference type="ARBA" id="ARBA00004202"/>
    </source>
</evidence>
<organism evidence="9">
    <name type="scientific">Neobacillus citreus</name>
    <dbReference type="NCBI Taxonomy" id="2833578"/>
    <lineage>
        <taxon>Bacteria</taxon>
        <taxon>Bacillati</taxon>
        <taxon>Bacillota</taxon>
        <taxon>Bacilli</taxon>
        <taxon>Bacillales</taxon>
        <taxon>Bacillaceae</taxon>
        <taxon>Neobacillus</taxon>
    </lineage>
</organism>
<dbReference type="GO" id="GO:0015833">
    <property type="term" value="P:peptide transport"/>
    <property type="evidence" value="ECO:0007669"/>
    <property type="project" value="InterPro"/>
</dbReference>
<keyword evidence="3" id="KW-0813">Transport</keyword>
<dbReference type="PANTHER" id="PTHR43297:SF2">
    <property type="entry name" value="DIPEPTIDE TRANSPORT ATP-BINDING PROTEIN DPPD"/>
    <property type="match status" value="1"/>
</dbReference>
<comment type="similarity">
    <text evidence="2">Belongs to the ABC transporter superfamily.</text>
</comment>
<evidence type="ECO:0000313" key="11">
    <source>
        <dbReference type="Proteomes" id="UP000677265"/>
    </source>
</evidence>
<dbReference type="InterPro" id="IPR027417">
    <property type="entry name" value="P-loop_NTPase"/>
</dbReference>
<dbReference type="PROSITE" id="PS50893">
    <property type="entry name" value="ABC_TRANSPORTER_2"/>
    <property type="match status" value="1"/>
</dbReference>
<feature type="domain" description="ABC transporter" evidence="8">
    <location>
        <begin position="7"/>
        <end position="258"/>
    </location>
</feature>